<dbReference type="Proteomes" id="UP001497535">
    <property type="component" value="Unassembled WGS sequence"/>
</dbReference>
<accession>A0ACB1B7G9</accession>
<name>A0ACB1B7G9_MELEN</name>
<keyword evidence="2" id="KW-1185">Reference proteome</keyword>
<protein>
    <submittedName>
        <fullName evidence="1">Uncharacterized protein</fullName>
    </submittedName>
</protein>
<gene>
    <name evidence="1" type="ORF">MENTE1834_LOCUS48481</name>
</gene>
<reference evidence="1" key="1">
    <citation type="submission" date="2023-11" db="EMBL/GenBank/DDBJ databases">
        <authorList>
            <person name="Poullet M."/>
        </authorList>
    </citation>
    <scope>NUCLEOTIDE SEQUENCE</scope>
    <source>
        <strain evidence="1">E1834</strain>
    </source>
</reference>
<evidence type="ECO:0000313" key="2">
    <source>
        <dbReference type="Proteomes" id="UP001497535"/>
    </source>
</evidence>
<organism evidence="1 2">
    <name type="scientific">Meloidogyne enterolobii</name>
    <name type="common">Root-knot nematode worm</name>
    <name type="synonym">Meloidogyne mayaguensis</name>
    <dbReference type="NCBI Taxonomy" id="390850"/>
    <lineage>
        <taxon>Eukaryota</taxon>
        <taxon>Metazoa</taxon>
        <taxon>Ecdysozoa</taxon>
        <taxon>Nematoda</taxon>
        <taxon>Chromadorea</taxon>
        <taxon>Rhabditida</taxon>
        <taxon>Tylenchina</taxon>
        <taxon>Tylenchomorpha</taxon>
        <taxon>Tylenchoidea</taxon>
        <taxon>Meloidogynidae</taxon>
        <taxon>Meloidogyninae</taxon>
        <taxon>Meloidogyne</taxon>
    </lineage>
</organism>
<evidence type="ECO:0000313" key="1">
    <source>
        <dbReference type="EMBL" id="CAK5127156.1"/>
    </source>
</evidence>
<dbReference type="EMBL" id="CAVMJV010000238">
    <property type="protein sequence ID" value="CAK5127156.1"/>
    <property type="molecule type" value="Genomic_DNA"/>
</dbReference>
<sequence length="116" mass="12827">MSTSSSARFDAYYDDCMNEIEELSTLADEEETGMTGLTNQGYSCYVNCVLQSLLNTPKFAFLYIMKALKPYINSNNARGTKGAITGSLSAVADCFWSTKFKSVNTKDFLVLNILNV</sequence>
<proteinExistence type="predicted"/>
<comment type="caution">
    <text evidence="1">The sequence shown here is derived from an EMBL/GenBank/DDBJ whole genome shotgun (WGS) entry which is preliminary data.</text>
</comment>